<reference evidence="5 6" key="1">
    <citation type="submission" date="2019-02" db="EMBL/GenBank/DDBJ databases">
        <authorList>
            <person name="Manzano-Marin A."/>
            <person name="Manzano-Marin A."/>
        </authorList>
    </citation>
    <scope>NUCLEOTIDE SEQUENCE [LARGE SCALE GENOMIC DNA]</scope>
    <source>
        <strain evidence="5 6">ErCikochiana</strain>
    </source>
</reference>
<evidence type="ECO:0000313" key="5">
    <source>
        <dbReference type="EMBL" id="VFP83253.1"/>
    </source>
</evidence>
<evidence type="ECO:0000256" key="4">
    <source>
        <dbReference type="PROSITE-ProRule" id="PRU00252"/>
    </source>
</evidence>
<dbReference type="GO" id="GO:0003697">
    <property type="term" value="F:single-stranded DNA binding"/>
    <property type="evidence" value="ECO:0007669"/>
    <property type="project" value="InterPro"/>
</dbReference>
<dbReference type="InterPro" id="IPR023646">
    <property type="entry name" value="Prisomal_replication_PriB"/>
</dbReference>
<dbReference type="Proteomes" id="UP000294368">
    <property type="component" value="Chromosome"/>
</dbReference>
<dbReference type="OrthoDB" id="9180733at2"/>
<organism evidence="5 6">
    <name type="scientific">Candidatus Erwinia haradaeae</name>
    <dbReference type="NCBI Taxonomy" id="1922217"/>
    <lineage>
        <taxon>Bacteria</taxon>
        <taxon>Pseudomonadati</taxon>
        <taxon>Pseudomonadota</taxon>
        <taxon>Gammaproteobacteria</taxon>
        <taxon>Enterobacterales</taxon>
        <taxon>Erwiniaceae</taxon>
        <taxon>Erwinia</taxon>
    </lineage>
</organism>
<dbReference type="Gene3D" id="2.40.50.140">
    <property type="entry name" value="Nucleic acid-binding proteins"/>
    <property type="match status" value="1"/>
</dbReference>
<evidence type="ECO:0000256" key="1">
    <source>
        <dbReference type="ARBA" id="ARBA00022515"/>
    </source>
</evidence>
<protein>
    <submittedName>
        <fullName evidence="5">Primosomal replication protein N</fullName>
    </submittedName>
</protein>
<gene>
    <name evidence="5" type="primary">priB</name>
    <name evidence="5" type="ORF">ERCIKOCA2762_496</name>
</gene>
<sequence length="105" mass="12313">MKENWSTLSGVVHREPRRGISPSGIRHFQFILEHRSQQKEADLNRRVWCWMPVVMSLSATHEMPSYIMVGVWLNVQGFLSCHKNRYDLNRIVLHAKNIELIKSGE</sequence>
<evidence type="ECO:0000256" key="2">
    <source>
        <dbReference type="ARBA" id="ARBA00022705"/>
    </source>
</evidence>
<dbReference type="NCBIfam" id="TIGR04418">
    <property type="entry name" value="PriB_gamma"/>
    <property type="match status" value="1"/>
</dbReference>
<dbReference type="InterPro" id="IPR000424">
    <property type="entry name" value="Primosome_PriB/ssb"/>
</dbReference>
<proteinExistence type="predicted"/>
<name>A0A451DAK8_9GAMM</name>
<keyword evidence="1" id="KW-0639">Primosome</keyword>
<dbReference type="SUPFAM" id="SSF50249">
    <property type="entry name" value="Nucleic acid-binding proteins"/>
    <property type="match status" value="1"/>
</dbReference>
<keyword evidence="3 4" id="KW-0238">DNA-binding</keyword>
<evidence type="ECO:0000313" key="6">
    <source>
        <dbReference type="Proteomes" id="UP000294368"/>
    </source>
</evidence>
<dbReference type="GO" id="GO:0006269">
    <property type="term" value="P:DNA replication, synthesis of primer"/>
    <property type="evidence" value="ECO:0007669"/>
    <property type="project" value="UniProtKB-KW"/>
</dbReference>
<dbReference type="Pfam" id="PF22657">
    <property type="entry name" value="SSB_1"/>
    <property type="match status" value="1"/>
</dbReference>
<dbReference type="GO" id="GO:1990077">
    <property type="term" value="C:primosome complex"/>
    <property type="evidence" value="ECO:0007669"/>
    <property type="project" value="UniProtKB-KW"/>
</dbReference>
<evidence type="ECO:0000256" key="3">
    <source>
        <dbReference type="ARBA" id="ARBA00023125"/>
    </source>
</evidence>
<dbReference type="EMBL" id="LR217715">
    <property type="protein sequence ID" value="VFP83253.1"/>
    <property type="molecule type" value="Genomic_DNA"/>
</dbReference>
<dbReference type="AlphaFoldDB" id="A0A451DAK8"/>
<dbReference type="PROSITE" id="PS50935">
    <property type="entry name" value="SSB"/>
    <property type="match status" value="1"/>
</dbReference>
<dbReference type="InterPro" id="IPR012340">
    <property type="entry name" value="NA-bd_OB-fold"/>
</dbReference>
<accession>A0A451DAK8</accession>
<dbReference type="PIRSF" id="PIRSF003135">
    <property type="entry name" value="Primosomal_n"/>
    <property type="match status" value="1"/>
</dbReference>
<keyword evidence="2" id="KW-0235">DNA replication</keyword>